<dbReference type="AlphaFoldDB" id="A0A8S1QSV2"/>
<protein>
    <submittedName>
        <fullName evidence="1">Uncharacterized protein</fullName>
    </submittedName>
</protein>
<gene>
    <name evidence="1" type="ORF">PSON_ATCC_30995.1.T1180115</name>
</gene>
<evidence type="ECO:0000313" key="2">
    <source>
        <dbReference type="Proteomes" id="UP000692954"/>
    </source>
</evidence>
<organism evidence="1 2">
    <name type="scientific">Paramecium sonneborni</name>
    <dbReference type="NCBI Taxonomy" id="65129"/>
    <lineage>
        <taxon>Eukaryota</taxon>
        <taxon>Sar</taxon>
        <taxon>Alveolata</taxon>
        <taxon>Ciliophora</taxon>
        <taxon>Intramacronucleata</taxon>
        <taxon>Oligohymenophorea</taxon>
        <taxon>Peniculida</taxon>
        <taxon>Parameciidae</taxon>
        <taxon>Paramecium</taxon>
    </lineage>
</organism>
<dbReference type="EMBL" id="CAJJDN010000118">
    <property type="protein sequence ID" value="CAD8118739.1"/>
    <property type="molecule type" value="Genomic_DNA"/>
</dbReference>
<comment type="caution">
    <text evidence="1">The sequence shown here is derived from an EMBL/GenBank/DDBJ whole genome shotgun (WGS) entry which is preliminary data.</text>
</comment>
<name>A0A8S1QSV2_9CILI</name>
<evidence type="ECO:0000313" key="1">
    <source>
        <dbReference type="EMBL" id="CAD8118739.1"/>
    </source>
</evidence>
<proteinExistence type="predicted"/>
<accession>A0A8S1QSV2</accession>
<dbReference type="Proteomes" id="UP000692954">
    <property type="component" value="Unassembled WGS sequence"/>
</dbReference>
<keyword evidence="2" id="KW-1185">Reference proteome</keyword>
<sequence length="53" mass="6458">MLQKNDQKIIKLKILNYSYDLSHIIQVSDYQLEFLKINFSKIKLILFQKEKQN</sequence>
<reference evidence="1" key="1">
    <citation type="submission" date="2021-01" db="EMBL/GenBank/DDBJ databases">
        <authorList>
            <consortium name="Genoscope - CEA"/>
            <person name="William W."/>
        </authorList>
    </citation>
    <scope>NUCLEOTIDE SEQUENCE</scope>
</reference>